<dbReference type="EMBL" id="SNRW01003750">
    <property type="protein sequence ID" value="KAA6389008.1"/>
    <property type="molecule type" value="Genomic_DNA"/>
</dbReference>
<organism evidence="2 3">
    <name type="scientific">Streblomastix strix</name>
    <dbReference type="NCBI Taxonomy" id="222440"/>
    <lineage>
        <taxon>Eukaryota</taxon>
        <taxon>Metamonada</taxon>
        <taxon>Preaxostyla</taxon>
        <taxon>Oxymonadida</taxon>
        <taxon>Streblomastigidae</taxon>
        <taxon>Streblomastix</taxon>
    </lineage>
</organism>
<feature type="transmembrane region" description="Helical" evidence="1">
    <location>
        <begin position="108"/>
        <end position="135"/>
    </location>
</feature>
<proteinExistence type="predicted"/>
<comment type="caution">
    <text evidence="2">The sequence shown here is derived from an EMBL/GenBank/DDBJ whole genome shotgun (WGS) entry which is preliminary data.</text>
</comment>
<keyword evidence="1" id="KW-1133">Transmembrane helix</keyword>
<dbReference type="Proteomes" id="UP000324800">
    <property type="component" value="Unassembled WGS sequence"/>
</dbReference>
<evidence type="ECO:0000313" key="2">
    <source>
        <dbReference type="EMBL" id="KAA6389008.1"/>
    </source>
</evidence>
<keyword evidence="1" id="KW-0472">Membrane</keyword>
<reference evidence="2 3" key="1">
    <citation type="submission" date="2019-03" db="EMBL/GenBank/DDBJ databases">
        <title>Single cell metagenomics reveals metabolic interactions within the superorganism composed of flagellate Streblomastix strix and complex community of Bacteroidetes bacteria on its surface.</title>
        <authorList>
            <person name="Treitli S.C."/>
            <person name="Kolisko M."/>
            <person name="Husnik F."/>
            <person name="Keeling P."/>
            <person name="Hampl V."/>
        </authorList>
    </citation>
    <scope>NUCLEOTIDE SEQUENCE [LARGE SCALE GENOMIC DNA]</scope>
    <source>
        <strain evidence="2">ST1C</strain>
    </source>
</reference>
<dbReference type="AlphaFoldDB" id="A0A5J4W2H2"/>
<sequence length="182" mass="20047">MNVIRGNSYLIQWNGAITIHCLNNPNEDGSNAPISIEGEIQSDQIATFEMKDGSWLNYKEKVYAVLISNDRKIFTGKDGQTIEDGENVVVQLEIIIADDQEEGKGLPIGIIVGIAVGALVIVAVIIIIIIVAVFISKKKKSKKPAPSYGPEMRARNLPMENQFPQNSHSLDAINKAMEDNNW</sequence>
<evidence type="ECO:0000313" key="3">
    <source>
        <dbReference type="Proteomes" id="UP000324800"/>
    </source>
</evidence>
<accession>A0A5J4W2H2</accession>
<name>A0A5J4W2H2_9EUKA</name>
<gene>
    <name evidence="2" type="ORF">EZS28_015464</name>
</gene>
<protein>
    <submittedName>
        <fullName evidence="2">Uncharacterized protein</fullName>
    </submittedName>
</protein>
<evidence type="ECO:0000256" key="1">
    <source>
        <dbReference type="SAM" id="Phobius"/>
    </source>
</evidence>
<keyword evidence="1" id="KW-0812">Transmembrane</keyword>